<dbReference type="eggNOG" id="ENOG502SUZ5">
    <property type="taxonomic scope" value="Eukaryota"/>
</dbReference>
<dbReference type="InterPro" id="IPR010730">
    <property type="entry name" value="HET"/>
</dbReference>
<dbReference type="GeneID" id="20702829"/>
<dbReference type="InParanoid" id="G2WU93"/>
<feature type="domain" description="Heterokaryon incompatibility" evidence="1">
    <location>
        <begin position="25"/>
        <end position="180"/>
    </location>
</feature>
<dbReference type="Pfam" id="PF06985">
    <property type="entry name" value="HET"/>
    <property type="match status" value="1"/>
</dbReference>
<dbReference type="Gene3D" id="1.25.40.20">
    <property type="entry name" value="Ankyrin repeat-containing domain"/>
    <property type="match status" value="1"/>
</dbReference>
<dbReference type="Proteomes" id="UP000001611">
    <property type="component" value="Chromosome 1"/>
</dbReference>
<gene>
    <name evidence="2" type="ORF">VDAG_01366</name>
</gene>
<dbReference type="PANTHER" id="PTHR24148">
    <property type="entry name" value="ANKYRIN REPEAT DOMAIN-CONTAINING PROTEIN 39 HOMOLOG-RELATED"/>
    <property type="match status" value="1"/>
</dbReference>
<sequence>MSSFPYEHLDLSTYAPFASSFFAKALSYTWGDASDRIEIKFDERTFGITRNLYDALDHLRNETTDIFLWVDAVCIDQEHHKERNHQVGQMKRIYENADNVIIWLGPGSHETDTLFKMIQRLDKESAEISRRAPIDTWIARWSDLLYEGSRIPAWQLNMLRDALRETLARKWFERIWVIQEAYNAKTATVVCGYSAVRSRTFALMPAAMGIEPLLQQQALLAVMPGPLRWQNRKPESRSLKTLLQRFGDCQASDERDDIFALLGIASDASQDGILQPRYDLPMMTILRSTISYLVLGTVLDKSFQLPEWTFRDLCQRLHHLLEELFKWSLSHCHKLASILTNDNEHSILAFRQHPILRLLNMNKVATPDTALLTLDGVDVNVMYAGYLLLHMAVIVSHAELVRLICKDKRLDRAARDTNLLTALELAVKKNNVTIVKMLLSKHIAGRQLRHWDIRNSLETLLIIAAKQESTDCLELLLQTGAETDSGPGNDGRHSGWLRQWGT</sequence>
<dbReference type="AlphaFoldDB" id="G2WU93"/>
<protein>
    <recommendedName>
        <fullName evidence="1">Heterokaryon incompatibility domain-containing protein</fullName>
    </recommendedName>
</protein>
<dbReference type="KEGG" id="vda:VDAG_01366"/>
<name>G2WU93_VERDV</name>
<dbReference type="RefSeq" id="XP_009648547.1">
    <property type="nucleotide sequence ID" value="XM_009650252.1"/>
</dbReference>
<accession>G2WU93</accession>
<dbReference type="SUPFAM" id="SSF48403">
    <property type="entry name" value="Ankyrin repeat"/>
    <property type="match status" value="1"/>
</dbReference>
<dbReference type="PANTHER" id="PTHR24148:SF78">
    <property type="entry name" value="HETEROKARYON INCOMPATIBILITY DOMAIN-CONTAINING PROTEIN"/>
    <property type="match status" value="1"/>
</dbReference>
<dbReference type="OrthoDB" id="194358at2759"/>
<evidence type="ECO:0000259" key="1">
    <source>
        <dbReference type="Pfam" id="PF06985"/>
    </source>
</evidence>
<dbReference type="HOGENOM" id="CLU_004184_3_5_1"/>
<evidence type="ECO:0000313" key="2">
    <source>
        <dbReference type="EMBL" id="EGY17684.1"/>
    </source>
</evidence>
<keyword evidence="3" id="KW-1185">Reference proteome</keyword>
<evidence type="ECO:0000313" key="3">
    <source>
        <dbReference type="Proteomes" id="UP000001611"/>
    </source>
</evidence>
<dbReference type="Pfam" id="PF12796">
    <property type="entry name" value="Ank_2"/>
    <property type="match status" value="1"/>
</dbReference>
<dbReference type="SMART" id="SM00248">
    <property type="entry name" value="ANK"/>
    <property type="match status" value="3"/>
</dbReference>
<dbReference type="InterPro" id="IPR002110">
    <property type="entry name" value="Ankyrin_rpt"/>
</dbReference>
<dbReference type="InterPro" id="IPR036770">
    <property type="entry name" value="Ankyrin_rpt-contain_sf"/>
</dbReference>
<organism evidence="2 3">
    <name type="scientific">Verticillium dahliae (strain VdLs.17 / ATCC MYA-4575 / FGSC 10137)</name>
    <name type="common">Verticillium wilt</name>
    <dbReference type="NCBI Taxonomy" id="498257"/>
    <lineage>
        <taxon>Eukaryota</taxon>
        <taxon>Fungi</taxon>
        <taxon>Dikarya</taxon>
        <taxon>Ascomycota</taxon>
        <taxon>Pezizomycotina</taxon>
        <taxon>Sordariomycetes</taxon>
        <taxon>Hypocreomycetidae</taxon>
        <taxon>Glomerellales</taxon>
        <taxon>Plectosphaerellaceae</taxon>
        <taxon>Verticillium</taxon>
    </lineage>
</organism>
<dbReference type="EMBL" id="DS572696">
    <property type="protein sequence ID" value="EGY17684.1"/>
    <property type="molecule type" value="Genomic_DNA"/>
</dbReference>
<proteinExistence type="predicted"/>
<reference evidence="2 3" key="1">
    <citation type="submission" date="2008-03" db="EMBL/GenBank/DDBJ databases">
        <title>The Genome Sequence of Verticillium dahliae VdLs.17.</title>
        <authorList>
            <consortium name="The Broad Institute Genome Sequencing Platform"/>
            <person name="Ma L.-J.J."/>
            <person name="Klosterman S.J."/>
            <person name="Subbarao K."/>
            <person name="Dobinson K."/>
            <person name="Veronese P."/>
            <person name="Kang S."/>
            <person name="Gold S.E."/>
            <person name="Young S."/>
            <person name="Jaffe D."/>
            <person name="Gnerre S."/>
            <person name="Berlin A."/>
            <person name="Heiman D."/>
            <person name="Hepburn T."/>
            <person name="Sykes S."/>
            <person name="Alvarado L."/>
            <person name="Kodira C.D."/>
            <person name="Lander E."/>
            <person name="Galagan J."/>
            <person name="Nusbaum C."/>
            <person name="Birren B."/>
        </authorList>
    </citation>
    <scope>NUCLEOTIDE SEQUENCE [LARGE SCALE GENOMIC DNA]</scope>
    <source>
        <strain evidence="3">VdLs.17 / ATCC MYA-4575 / FGSC 10137</strain>
    </source>
</reference>
<dbReference type="InterPro" id="IPR052895">
    <property type="entry name" value="HetReg/Transcr_Mod"/>
</dbReference>